<dbReference type="EMBL" id="BPLQ01013294">
    <property type="protein sequence ID" value="GIY71171.1"/>
    <property type="molecule type" value="Genomic_DNA"/>
</dbReference>
<proteinExistence type="predicted"/>
<name>A0AAV4VLX0_9ARAC</name>
<sequence length="96" mass="10682">MLGVIGIIVCNCKNRGKKKCLPSHRPGSSAPDITIAKIEEDICWEILVHVFCCCSLKAVVFISDNNRSETVEEISRFSRNGVGTAEVNRKRTSKHH</sequence>
<accession>A0AAV4VLX0</accession>
<gene>
    <name evidence="1" type="ORF">CDAR_472321</name>
</gene>
<reference evidence="1 2" key="1">
    <citation type="submission" date="2021-06" db="EMBL/GenBank/DDBJ databases">
        <title>Caerostris darwini draft genome.</title>
        <authorList>
            <person name="Kono N."/>
            <person name="Arakawa K."/>
        </authorList>
    </citation>
    <scope>NUCLEOTIDE SEQUENCE [LARGE SCALE GENOMIC DNA]</scope>
</reference>
<dbReference type="Proteomes" id="UP001054837">
    <property type="component" value="Unassembled WGS sequence"/>
</dbReference>
<keyword evidence="2" id="KW-1185">Reference proteome</keyword>
<organism evidence="1 2">
    <name type="scientific">Caerostris darwini</name>
    <dbReference type="NCBI Taxonomy" id="1538125"/>
    <lineage>
        <taxon>Eukaryota</taxon>
        <taxon>Metazoa</taxon>
        <taxon>Ecdysozoa</taxon>
        <taxon>Arthropoda</taxon>
        <taxon>Chelicerata</taxon>
        <taxon>Arachnida</taxon>
        <taxon>Araneae</taxon>
        <taxon>Araneomorphae</taxon>
        <taxon>Entelegynae</taxon>
        <taxon>Araneoidea</taxon>
        <taxon>Araneidae</taxon>
        <taxon>Caerostris</taxon>
    </lineage>
</organism>
<comment type="caution">
    <text evidence="1">The sequence shown here is derived from an EMBL/GenBank/DDBJ whole genome shotgun (WGS) entry which is preliminary data.</text>
</comment>
<protein>
    <submittedName>
        <fullName evidence="1">Uncharacterized protein</fullName>
    </submittedName>
</protein>
<evidence type="ECO:0000313" key="1">
    <source>
        <dbReference type="EMBL" id="GIY71171.1"/>
    </source>
</evidence>
<dbReference type="AlphaFoldDB" id="A0AAV4VLX0"/>
<evidence type="ECO:0000313" key="2">
    <source>
        <dbReference type="Proteomes" id="UP001054837"/>
    </source>
</evidence>